<dbReference type="InterPro" id="IPR002347">
    <property type="entry name" value="SDR_fam"/>
</dbReference>
<keyword evidence="2" id="KW-1185">Reference proteome</keyword>
<dbReference type="GO" id="GO:0005789">
    <property type="term" value="C:endoplasmic reticulum membrane"/>
    <property type="evidence" value="ECO:0007669"/>
    <property type="project" value="TreeGrafter"/>
</dbReference>
<dbReference type="GO" id="GO:0006666">
    <property type="term" value="P:3-keto-sphinganine metabolic process"/>
    <property type="evidence" value="ECO:0007669"/>
    <property type="project" value="TreeGrafter"/>
</dbReference>
<protein>
    <recommendedName>
        <fullName evidence="3">NAD(P)-binding protein</fullName>
    </recommendedName>
</protein>
<comment type="caution">
    <text evidence="1">The sequence shown here is derived from an EMBL/GenBank/DDBJ whole genome shotgun (WGS) entry which is preliminary data.</text>
</comment>
<dbReference type="Gene3D" id="3.40.50.720">
    <property type="entry name" value="NAD(P)-binding Rossmann-like Domain"/>
    <property type="match status" value="1"/>
</dbReference>
<organism evidence="1 2">
    <name type="scientific">Clonostachys solani</name>
    <dbReference type="NCBI Taxonomy" id="160281"/>
    <lineage>
        <taxon>Eukaryota</taxon>
        <taxon>Fungi</taxon>
        <taxon>Dikarya</taxon>
        <taxon>Ascomycota</taxon>
        <taxon>Pezizomycotina</taxon>
        <taxon>Sordariomycetes</taxon>
        <taxon>Hypocreomycetidae</taxon>
        <taxon>Hypocreales</taxon>
        <taxon>Bionectriaceae</taxon>
        <taxon>Clonostachys</taxon>
    </lineage>
</organism>
<proteinExistence type="predicted"/>
<evidence type="ECO:0000313" key="1">
    <source>
        <dbReference type="EMBL" id="CAH0054503.1"/>
    </source>
</evidence>
<gene>
    <name evidence="1" type="ORF">CSOL1703_00016568</name>
</gene>
<evidence type="ECO:0000313" key="2">
    <source>
        <dbReference type="Proteomes" id="UP000775872"/>
    </source>
</evidence>
<dbReference type="PANTHER" id="PTHR43550:SF3">
    <property type="entry name" value="3-KETODIHYDROSPHINGOSINE REDUCTASE"/>
    <property type="match status" value="1"/>
</dbReference>
<dbReference type="Pfam" id="PF00106">
    <property type="entry name" value="adh_short"/>
    <property type="match status" value="1"/>
</dbReference>
<dbReference type="EMBL" id="CABFOC020000050">
    <property type="protein sequence ID" value="CAH0054503.1"/>
    <property type="molecule type" value="Genomic_DNA"/>
</dbReference>
<dbReference type="PANTHER" id="PTHR43550">
    <property type="entry name" value="3-KETODIHYDROSPHINGOSINE REDUCTASE"/>
    <property type="match status" value="1"/>
</dbReference>
<evidence type="ECO:0008006" key="3">
    <source>
        <dbReference type="Google" id="ProtNLM"/>
    </source>
</evidence>
<dbReference type="PRINTS" id="PR00081">
    <property type="entry name" value="GDHRDH"/>
</dbReference>
<dbReference type="InterPro" id="IPR036291">
    <property type="entry name" value="NAD(P)-bd_dom_sf"/>
</dbReference>
<accession>A0A9P0EP51</accession>
<sequence>METTPSPHKTAFVAGGAGGLGKAFAKLLAAQGAHVTIFGRRKGPLEEAVKEIERSRLSDAQEIRFIVLDLSNPSQVDAAFREHDRVPDMLYCVAGGNHAQNGFFVDITAEQVNACMKNNYYATAYPAKSALDIWIEDDKKNKWKASPRTNVRRIVIISSAAAFLGLPGSIAYTPAKAAVRALADTLRLEMLRYSSPASRYSVHISFPGDFISPGFYQEQNTKTALTKSMQGLKGSIEDLEKQYPSSEKVASLVLEAVKNEEYIICRDSLAASLLFTNMVGASPKRGLGIMDSIVGVVVNWFIWPVLRRHWEGMCKRDGELWRLQEDK</sequence>
<dbReference type="GO" id="GO:0047560">
    <property type="term" value="F:3-dehydrosphinganine reductase activity"/>
    <property type="evidence" value="ECO:0007669"/>
    <property type="project" value="TreeGrafter"/>
</dbReference>
<dbReference type="SUPFAM" id="SSF51735">
    <property type="entry name" value="NAD(P)-binding Rossmann-fold domains"/>
    <property type="match status" value="1"/>
</dbReference>
<dbReference type="Proteomes" id="UP000775872">
    <property type="component" value="Unassembled WGS sequence"/>
</dbReference>
<name>A0A9P0EP51_9HYPO</name>
<reference evidence="1" key="1">
    <citation type="submission" date="2021-10" db="EMBL/GenBank/DDBJ databases">
        <authorList>
            <person name="Piombo E."/>
        </authorList>
    </citation>
    <scope>NUCLEOTIDE SEQUENCE</scope>
</reference>
<dbReference type="OrthoDB" id="10267115at2759"/>
<dbReference type="AlphaFoldDB" id="A0A9P0EP51"/>
<dbReference type="GO" id="GO:0030148">
    <property type="term" value="P:sphingolipid biosynthetic process"/>
    <property type="evidence" value="ECO:0007669"/>
    <property type="project" value="TreeGrafter"/>
</dbReference>